<reference evidence="1 2" key="1">
    <citation type="journal article" date="2012" name="J. Bacteriol.">
        <title>Genome Sequence of Fibrella aestuarina BUZ 2T, a Filamentous Marine Bacterium.</title>
        <authorList>
            <person name="Filippini M."/>
            <person name="Qi W."/>
            <person name="Blom J."/>
            <person name="Goesmann A."/>
            <person name="Smits T.H."/>
            <person name="Bagheri H.C."/>
        </authorList>
    </citation>
    <scope>NUCLEOTIDE SEQUENCE [LARGE SCALE GENOMIC DNA]</scope>
    <source>
        <strain evidence="2">BUZ 2T</strain>
    </source>
</reference>
<keyword evidence="2" id="KW-1185">Reference proteome</keyword>
<evidence type="ECO:0000313" key="1">
    <source>
        <dbReference type="EMBL" id="CCH01959.1"/>
    </source>
</evidence>
<accession>I0KCV6</accession>
<dbReference type="AlphaFoldDB" id="I0KCV6"/>
<evidence type="ECO:0000313" key="2">
    <source>
        <dbReference type="Proteomes" id="UP000011058"/>
    </source>
</evidence>
<dbReference type="EMBL" id="HE796683">
    <property type="protein sequence ID" value="CCH01959.1"/>
    <property type="molecule type" value="Genomic_DNA"/>
</dbReference>
<dbReference type="KEGG" id="fae:FAES_3956"/>
<dbReference type="HOGENOM" id="CLU_2568795_0_0_10"/>
<name>I0KCV6_9BACT</name>
<gene>
    <name evidence="1" type="ORF">FAES_3956</name>
</gene>
<organism evidence="1 2">
    <name type="scientific">Fibrella aestuarina BUZ 2</name>
    <dbReference type="NCBI Taxonomy" id="1166018"/>
    <lineage>
        <taxon>Bacteria</taxon>
        <taxon>Pseudomonadati</taxon>
        <taxon>Bacteroidota</taxon>
        <taxon>Cytophagia</taxon>
        <taxon>Cytophagales</taxon>
        <taxon>Spirosomataceae</taxon>
        <taxon>Fibrella</taxon>
    </lineage>
</organism>
<dbReference type="Proteomes" id="UP000011058">
    <property type="component" value="Chromosome"/>
</dbReference>
<protein>
    <submittedName>
        <fullName evidence="1">Uncharacterized protein</fullName>
    </submittedName>
</protein>
<dbReference type="RefSeq" id="WP_015333058.1">
    <property type="nucleotide sequence ID" value="NC_020054.1"/>
</dbReference>
<sequence length="87" mass="10152">MVYFVQQDSNLPGVWLASQDPNHFKPFEVKPLEYEPEEINLDRFEVNLDDWGGEFAQSLDTVEDGDESIDETTDRYVLIQSLSDYNF</sequence>
<proteinExistence type="predicted"/>